<feature type="compositionally biased region" description="Acidic residues" evidence="1">
    <location>
        <begin position="349"/>
        <end position="364"/>
    </location>
</feature>
<dbReference type="RefSeq" id="WP_091413634.1">
    <property type="nucleotide sequence ID" value="NZ_LT629749.1"/>
</dbReference>
<protein>
    <submittedName>
        <fullName evidence="2">Uncharacterized protein</fullName>
    </submittedName>
</protein>
<evidence type="ECO:0000313" key="3">
    <source>
        <dbReference type="Proteomes" id="UP000199092"/>
    </source>
</evidence>
<organism evidence="2 3">
    <name type="scientific">Friedmanniella luteola</name>
    <dbReference type="NCBI Taxonomy" id="546871"/>
    <lineage>
        <taxon>Bacteria</taxon>
        <taxon>Bacillati</taxon>
        <taxon>Actinomycetota</taxon>
        <taxon>Actinomycetes</taxon>
        <taxon>Propionibacteriales</taxon>
        <taxon>Nocardioidaceae</taxon>
        <taxon>Friedmanniella</taxon>
    </lineage>
</organism>
<feature type="region of interest" description="Disordered" evidence="1">
    <location>
        <begin position="338"/>
        <end position="364"/>
    </location>
</feature>
<evidence type="ECO:0000313" key="2">
    <source>
        <dbReference type="EMBL" id="SDT00681.1"/>
    </source>
</evidence>
<keyword evidence="3" id="KW-1185">Reference proteome</keyword>
<dbReference type="EMBL" id="LT629749">
    <property type="protein sequence ID" value="SDT00681.1"/>
    <property type="molecule type" value="Genomic_DNA"/>
</dbReference>
<gene>
    <name evidence="2" type="ORF">SAMN04488543_2827</name>
</gene>
<reference evidence="2 3" key="1">
    <citation type="submission" date="2016-10" db="EMBL/GenBank/DDBJ databases">
        <authorList>
            <person name="de Groot N.N."/>
        </authorList>
    </citation>
    <scope>NUCLEOTIDE SEQUENCE [LARGE SCALE GENOMIC DNA]</scope>
    <source>
        <strain evidence="2 3">DSM 21741</strain>
    </source>
</reference>
<dbReference type="OrthoDB" id="3628550at2"/>
<name>A0A1H1WVG4_9ACTN</name>
<accession>A0A1H1WVG4</accession>
<dbReference type="Proteomes" id="UP000199092">
    <property type="component" value="Chromosome I"/>
</dbReference>
<dbReference type="AlphaFoldDB" id="A0A1H1WVG4"/>
<evidence type="ECO:0000256" key="1">
    <source>
        <dbReference type="SAM" id="MobiDB-lite"/>
    </source>
</evidence>
<dbReference type="STRING" id="546871.SAMN04488543_2827"/>
<proteinExistence type="predicted"/>
<sequence>MTVAAQRIRDVLEQEYAVLRREVEARLAEYYFESSSDRFNIYPHITTAALRQLTDSGEVVAEEGATRGSSVIPTIHFSETKGRATNINRAAARKRLLYARFRSWSQASSRYPRGQIGPAGEAALRAAVIRSQQVNPFFADAGEVAEQFGYRFDGPLDSGGFVLSPGPTAMPVPVAVLIEMKNLRTWLYAKDPEVWQVLRKAQRLQLHDPSLNVFPVLVCRRAHAQVRWMGQQLGFMVIETKANFIGTVDERDAREVRTELQFIDLKVGAEPSKAMIKTFAATIPRWAAHYASTWRTRCHDPSFADPMAVLASSRDDAERDDAMEELLEASEALDLPGWRLNDYRPSRDDQDDVDEDDIDEDVPG</sequence>